<protein>
    <submittedName>
        <fullName evidence="2">Uncharacterized protein</fullName>
    </submittedName>
</protein>
<evidence type="ECO:0000313" key="3">
    <source>
        <dbReference type="Proteomes" id="UP000321189"/>
    </source>
</evidence>
<feature type="transmembrane region" description="Helical" evidence="1">
    <location>
        <begin position="318"/>
        <end position="338"/>
    </location>
</feature>
<evidence type="ECO:0000313" key="2">
    <source>
        <dbReference type="EMBL" id="GEK77444.1"/>
    </source>
</evidence>
<feature type="transmembrane region" description="Helical" evidence="1">
    <location>
        <begin position="128"/>
        <end position="148"/>
    </location>
</feature>
<accession>A0ABQ0UG55</accession>
<organism evidence="2 3">
    <name type="scientific">Pseudoalteromonas atlantica</name>
    <name type="common">Alteromonas atlantica</name>
    <dbReference type="NCBI Taxonomy" id="288"/>
    <lineage>
        <taxon>Bacteria</taxon>
        <taxon>Pseudomonadati</taxon>
        <taxon>Pseudomonadota</taxon>
        <taxon>Gammaproteobacteria</taxon>
        <taxon>Alteromonadales</taxon>
        <taxon>Pseudoalteromonadaceae</taxon>
        <taxon>Pseudoalteromonas</taxon>
    </lineage>
</organism>
<keyword evidence="1" id="KW-1133">Transmembrane helix</keyword>
<evidence type="ECO:0000256" key="1">
    <source>
        <dbReference type="SAM" id="Phobius"/>
    </source>
</evidence>
<keyword evidence="3" id="KW-1185">Reference proteome</keyword>
<comment type="caution">
    <text evidence="2">The sequence shown here is derived from an EMBL/GenBank/DDBJ whole genome shotgun (WGS) entry which is preliminary data.</text>
</comment>
<dbReference type="EMBL" id="BJUT01000035">
    <property type="protein sequence ID" value="GEK77444.1"/>
    <property type="molecule type" value="Genomic_DNA"/>
</dbReference>
<name>A0ABQ0UG55_PSEAF</name>
<gene>
    <name evidence="2" type="ORF">PAT01_27480</name>
</gene>
<proteinExistence type="predicted"/>
<dbReference type="RefSeq" id="WP_154945645.1">
    <property type="nucleotide sequence ID" value="NZ_BJUT01000035.1"/>
</dbReference>
<keyword evidence="1" id="KW-0812">Transmembrane</keyword>
<dbReference type="Proteomes" id="UP000321189">
    <property type="component" value="Unassembled WGS sequence"/>
</dbReference>
<keyword evidence="1" id="KW-0472">Membrane</keyword>
<sequence length="355" mass="39483">MSASFKIIFNGQLHQNADISTVQEQLCQFLKIPHNVAVKLFDGRAYALVKDLSSIDAVKTESKLKSFGLITKVEPHASVRAPQSAAGTKLVVARNEPAVKKIANTITSIKKSSVNSPTALPKLALQSALFFCYSLLFICLICSAVISFNTLKMSMIDSSSASPSTTLNYVHYKQYLANQKKHPEVTLPNTHNTDELNQGAQQKIDSYFARFSTHINSYAKILKQPNINSMGAERLKQHLQEIDALGTEHVFWEQLINLAKSLNNDAHVMSKLDNDNPDKIQWINAVDWISQSYIRQQQNKPDALPVTPTNTQLAKSPILDLTLLISLMSFLTLIIISIKMKVRSIKMKLAATSTE</sequence>
<reference evidence="2 3" key="1">
    <citation type="submission" date="2019-07" db="EMBL/GenBank/DDBJ databases">
        <title>Whole genome shotgun sequence of Pseudoalteromonas atlantica NBRC 103033.</title>
        <authorList>
            <person name="Hosoyama A."/>
            <person name="Uohara A."/>
            <person name="Ohji S."/>
            <person name="Ichikawa N."/>
        </authorList>
    </citation>
    <scope>NUCLEOTIDE SEQUENCE [LARGE SCALE GENOMIC DNA]</scope>
    <source>
        <strain evidence="2 3">NBRC 103033</strain>
    </source>
</reference>